<dbReference type="InterPro" id="IPR012318">
    <property type="entry name" value="HTH_CRP"/>
</dbReference>
<protein>
    <submittedName>
        <fullName evidence="6">CRP-like cAMP-binding protein</fullName>
    </submittedName>
</protein>
<dbReference type="InterPro" id="IPR036388">
    <property type="entry name" value="WH-like_DNA-bd_sf"/>
</dbReference>
<dbReference type="Pfam" id="PF00027">
    <property type="entry name" value="cNMP_binding"/>
    <property type="match status" value="1"/>
</dbReference>
<comment type="caution">
    <text evidence="6">The sequence shown here is derived from an EMBL/GenBank/DDBJ whole genome shotgun (WGS) entry which is preliminary data.</text>
</comment>
<dbReference type="SMART" id="SM00419">
    <property type="entry name" value="HTH_CRP"/>
    <property type="match status" value="1"/>
</dbReference>
<dbReference type="SMART" id="SM00100">
    <property type="entry name" value="cNMP"/>
    <property type="match status" value="1"/>
</dbReference>
<evidence type="ECO:0000256" key="3">
    <source>
        <dbReference type="ARBA" id="ARBA00023163"/>
    </source>
</evidence>
<evidence type="ECO:0000256" key="1">
    <source>
        <dbReference type="ARBA" id="ARBA00023015"/>
    </source>
</evidence>
<dbReference type="InterPro" id="IPR000595">
    <property type="entry name" value="cNMP-bd_dom"/>
</dbReference>
<reference evidence="6 7" key="1">
    <citation type="submission" date="2018-04" db="EMBL/GenBank/DDBJ databases">
        <title>Genomic Encyclopedia of Archaeal and Bacterial Type Strains, Phase II (KMG-II): from individual species to whole genera.</title>
        <authorList>
            <person name="Goeker M."/>
        </authorList>
    </citation>
    <scope>NUCLEOTIDE SEQUENCE [LARGE SCALE GENOMIC DNA]</scope>
    <source>
        <strain evidence="6 7">DSM 5822</strain>
    </source>
</reference>
<dbReference type="GO" id="GO:0003677">
    <property type="term" value="F:DNA binding"/>
    <property type="evidence" value="ECO:0007669"/>
    <property type="project" value="UniProtKB-KW"/>
</dbReference>
<keyword evidence="7" id="KW-1185">Reference proteome</keyword>
<dbReference type="OrthoDB" id="9798104at2"/>
<proteinExistence type="predicted"/>
<dbReference type="Pfam" id="PF13545">
    <property type="entry name" value="HTH_Crp_2"/>
    <property type="match status" value="1"/>
</dbReference>
<keyword evidence="1" id="KW-0805">Transcription regulation</keyword>
<dbReference type="EMBL" id="QAON01000001">
    <property type="protein sequence ID" value="PTQ90949.1"/>
    <property type="molecule type" value="Genomic_DNA"/>
</dbReference>
<dbReference type="PANTHER" id="PTHR24567:SF74">
    <property type="entry name" value="HTH-TYPE TRANSCRIPTIONAL REGULATOR ARCR"/>
    <property type="match status" value="1"/>
</dbReference>
<feature type="domain" description="Cyclic nucleotide-binding" evidence="4">
    <location>
        <begin position="15"/>
        <end position="118"/>
    </location>
</feature>
<dbReference type="RefSeq" id="WP_107863983.1">
    <property type="nucleotide sequence ID" value="NZ_QAON01000001.1"/>
</dbReference>
<gene>
    <name evidence="6" type="ORF">C8N29_10118</name>
</gene>
<name>A0A2T5J2V7_9GAMM</name>
<dbReference type="Gene3D" id="2.60.120.10">
    <property type="entry name" value="Jelly Rolls"/>
    <property type="match status" value="1"/>
</dbReference>
<sequence length="230" mass="26255">MSAWDYQQALSTGRWFAGLPEPLQRQLLSCAQLIQLTTGERLFARGDAFDGIYCVVKGALRIVGYSEAGKEALLTMAEPYTWFGEIALFDQLQRTHDAVADSMSTVLRIPAHPLFTLLHQQPEYWFWFGLLLSQKMRFAFIALEAAAVLPLHLRLARRLVLMAEGYGELAGHSRRLLPVSQEQLANMLSVSRQTINQVLRQFEAQHVIKIHYREIEIIDLEGLRHYESSL</sequence>
<dbReference type="CDD" id="cd00038">
    <property type="entry name" value="CAP_ED"/>
    <property type="match status" value="1"/>
</dbReference>
<evidence type="ECO:0000259" key="4">
    <source>
        <dbReference type="PROSITE" id="PS50042"/>
    </source>
</evidence>
<dbReference type="Proteomes" id="UP000244223">
    <property type="component" value="Unassembled WGS sequence"/>
</dbReference>
<evidence type="ECO:0000256" key="2">
    <source>
        <dbReference type="ARBA" id="ARBA00023125"/>
    </source>
</evidence>
<dbReference type="InterPro" id="IPR036390">
    <property type="entry name" value="WH_DNA-bd_sf"/>
</dbReference>
<dbReference type="PROSITE" id="PS50042">
    <property type="entry name" value="CNMP_BINDING_3"/>
    <property type="match status" value="1"/>
</dbReference>
<dbReference type="PROSITE" id="PS51063">
    <property type="entry name" value="HTH_CRP_2"/>
    <property type="match status" value="1"/>
</dbReference>
<evidence type="ECO:0000313" key="6">
    <source>
        <dbReference type="EMBL" id="PTQ90949.1"/>
    </source>
</evidence>
<dbReference type="GO" id="GO:0003700">
    <property type="term" value="F:DNA-binding transcription factor activity"/>
    <property type="evidence" value="ECO:0007669"/>
    <property type="project" value="TreeGrafter"/>
</dbReference>
<dbReference type="InterPro" id="IPR014710">
    <property type="entry name" value="RmlC-like_jellyroll"/>
</dbReference>
<feature type="domain" description="HTH crp-type" evidence="5">
    <location>
        <begin position="149"/>
        <end position="221"/>
    </location>
</feature>
<dbReference type="InterPro" id="IPR018490">
    <property type="entry name" value="cNMP-bd_dom_sf"/>
</dbReference>
<keyword evidence="2" id="KW-0238">DNA-binding</keyword>
<evidence type="ECO:0000259" key="5">
    <source>
        <dbReference type="PROSITE" id="PS51063"/>
    </source>
</evidence>
<organism evidence="6 7">
    <name type="scientific">Agitococcus lubricus</name>
    <dbReference type="NCBI Taxonomy" id="1077255"/>
    <lineage>
        <taxon>Bacteria</taxon>
        <taxon>Pseudomonadati</taxon>
        <taxon>Pseudomonadota</taxon>
        <taxon>Gammaproteobacteria</taxon>
        <taxon>Moraxellales</taxon>
        <taxon>Moraxellaceae</taxon>
        <taxon>Agitococcus</taxon>
    </lineage>
</organism>
<dbReference type="SUPFAM" id="SSF51206">
    <property type="entry name" value="cAMP-binding domain-like"/>
    <property type="match status" value="1"/>
</dbReference>
<dbReference type="AlphaFoldDB" id="A0A2T5J2V7"/>
<evidence type="ECO:0000313" key="7">
    <source>
        <dbReference type="Proteomes" id="UP000244223"/>
    </source>
</evidence>
<keyword evidence="3" id="KW-0804">Transcription</keyword>
<accession>A0A2T5J2V7</accession>
<dbReference type="PANTHER" id="PTHR24567">
    <property type="entry name" value="CRP FAMILY TRANSCRIPTIONAL REGULATORY PROTEIN"/>
    <property type="match status" value="1"/>
</dbReference>
<dbReference type="GO" id="GO:0005829">
    <property type="term" value="C:cytosol"/>
    <property type="evidence" value="ECO:0007669"/>
    <property type="project" value="TreeGrafter"/>
</dbReference>
<dbReference type="Gene3D" id="1.10.10.10">
    <property type="entry name" value="Winged helix-like DNA-binding domain superfamily/Winged helix DNA-binding domain"/>
    <property type="match status" value="1"/>
</dbReference>
<dbReference type="InterPro" id="IPR050397">
    <property type="entry name" value="Env_Response_Regulators"/>
</dbReference>
<dbReference type="SUPFAM" id="SSF46785">
    <property type="entry name" value="Winged helix' DNA-binding domain"/>
    <property type="match status" value="1"/>
</dbReference>